<protein>
    <submittedName>
        <fullName evidence="2">Uncharacterized protein</fullName>
    </submittedName>
</protein>
<feature type="transmembrane region" description="Helical" evidence="1">
    <location>
        <begin position="122"/>
        <end position="144"/>
    </location>
</feature>
<dbReference type="Proteomes" id="UP000807306">
    <property type="component" value="Unassembled WGS sequence"/>
</dbReference>
<feature type="transmembrane region" description="Helical" evidence="1">
    <location>
        <begin position="238"/>
        <end position="262"/>
    </location>
</feature>
<feature type="transmembrane region" description="Helical" evidence="1">
    <location>
        <begin position="44"/>
        <end position="67"/>
    </location>
</feature>
<sequence length="375" mass="41278">MHLTTSTPLVSSIMASLLEGTPPSANGPSDESKITTFLKFTTMGVIISAIAYGVVFTLAVMSFHLLHKTSLDGKKRIHYLLFAYIVFMFILSTVNIVAAIHMNLNAIVSQTLPKTLEVGKNVGAVVIVLVTWGSDGFLLWRAAVLYEGVSTARRKIVNCFIGFLMVAQLVTGTMYFLSNFMDALNPPRYSDSIFVAFACTTLSINWIITGLVVGRLLHFRGKVSRSLGADYGTPFGRIITMCVESAALIIIFSTIFLVLNLMKKNPFSFSRILLTNIYVIGPFLILYRVAQGKAFLTSSNSFYSVPGNSGGQRSATLQFNDRGRHTLSTGNSTKIEVNISDEVHKDYYDHDRVELGNLSNSQIPTPIKRDMDTPI</sequence>
<name>A0A9P6JM56_9AGAR</name>
<evidence type="ECO:0000256" key="1">
    <source>
        <dbReference type="SAM" id="Phobius"/>
    </source>
</evidence>
<keyword evidence="1" id="KW-1133">Transmembrane helix</keyword>
<comment type="caution">
    <text evidence="2">The sequence shown here is derived from an EMBL/GenBank/DDBJ whole genome shotgun (WGS) entry which is preliminary data.</text>
</comment>
<evidence type="ECO:0000313" key="2">
    <source>
        <dbReference type="EMBL" id="KAF9525528.1"/>
    </source>
</evidence>
<dbReference type="OrthoDB" id="3267806at2759"/>
<gene>
    <name evidence="2" type="ORF">CPB83DRAFT_859418</name>
</gene>
<keyword evidence="1" id="KW-0472">Membrane</keyword>
<feature type="transmembrane region" description="Helical" evidence="1">
    <location>
        <begin position="268"/>
        <end position="287"/>
    </location>
</feature>
<evidence type="ECO:0000313" key="3">
    <source>
        <dbReference type="Proteomes" id="UP000807306"/>
    </source>
</evidence>
<organism evidence="2 3">
    <name type="scientific">Crepidotus variabilis</name>
    <dbReference type="NCBI Taxonomy" id="179855"/>
    <lineage>
        <taxon>Eukaryota</taxon>
        <taxon>Fungi</taxon>
        <taxon>Dikarya</taxon>
        <taxon>Basidiomycota</taxon>
        <taxon>Agaricomycotina</taxon>
        <taxon>Agaricomycetes</taxon>
        <taxon>Agaricomycetidae</taxon>
        <taxon>Agaricales</taxon>
        <taxon>Agaricineae</taxon>
        <taxon>Crepidotaceae</taxon>
        <taxon>Crepidotus</taxon>
    </lineage>
</organism>
<keyword evidence="1" id="KW-0812">Transmembrane</keyword>
<dbReference type="EMBL" id="MU157883">
    <property type="protein sequence ID" value="KAF9525528.1"/>
    <property type="molecule type" value="Genomic_DNA"/>
</dbReference>
<dbReference type="AlphaFoldDB" id="A0A9P6JM56"/>
<accession>A0A9P6JM56</accession>
<feature type="transmembrane region" description="Helical" evidence="1">
    <location>
        <begin position="156"/>
        <end position="177"/>
    </location>
</feature>
<proteinExistence type="predicted"/>
<feature type="transmembrane region" description="Helical" evidence="1">
    <location>
        <begin position="79"/>
        <end position="102"/>
    </location>
</feature>
<keyword evidence="3" id="KW-1185">Reference proteome</keyword>
<reference evidence="2" key="1">
    <citation type="submission" date="2020-11" db="EMBL/GenBank/DDBJ databases">
        <authorList>
            <consortium name="DOE Joint Genome Institute"/>
            <person name="Ahrendt S."/>
            <person name="Riley R."/>
            <person name="Andreopoulos W."/>
            <person name="Labutti K."/>
            <person name="Pangilinan J."/>
            <person name="Ruiz-Duenas F.J."/>
            <person name="Barrasa J.M."/>
            <person name="Sanchez-Garcia M."/>
            <person name="Camarero S."/>
            <person name="Miyauchi S."/>
            <person name="Serrano A."/>
            <person name="Linde D."/>
            <person name="Babiker R."/>
            <person name="Drula E."/>
            <person name="Ayuso-Fernandez I."/>
            <person name="Pacheco R."/>
            <person name="Padilla G."/>
            <person name="Ferreira P."/>
            <person name="Barriuso J."/>
            <person name="Kellner H."/>
            <person name="Castanera R."/>
            <person name="Alfaro M."/>
            <person name="Ramirez L."/>
            <person name="Pisabarro A.G."/>
            <person name="Kuo A."/>
            <person name="Tritt A."/>
            <person name="Lipzen A."/>
            <person name="He G."/>
            <person name="Yan M."/>
            <person name="Ng V."/>
            <person name="Cullen D."/>
            <person name="Martin F."/>
            <person name="Rosso M.-N."/>
            <person name="Henrissat B."/>
            <person name="Hibbett D."/>
            <person name="Martinez A.T."/>
            <person name="Grigoriev I.V."/>
        </authorList>
    </citation>
    <scope>NUCLEOTIDE SEQUENCE</scope>
    <source>
        <strain evidence="2">CBS 506.95</strain>
    </source>
</reference>
<feature type="transmembrane region" description="Helical" evidence="1">
    <location>
        <begin position="193"/>
        <end position="217"/>
    </location>
</feature>